<accession>A0ABT8PYS0</accession>
<protein>
    <submittedName>
        <fullName evidence="2">Cell envelope integrity protein CreD</fullName>
    </submittedName>
</protein>
<feature type="transmembrane region" description="Helical" evidence="1">
    <location>
        <begin position="405"/>
        <end position="424"/>
    </location>
</feature>
<dbReference type="RefSeq" id="WP_301700656.1">
    <property type="nucleotide sequence ID" value="NZ_JAUJYW010000007.1"/>
</dbReference>
<comment type="caution">
    <text evidence="2">The sequence shown here is derived from an EMBL/GenBank/DDBJ whole genome shotgun (WGS) entry which is preliminary data.</text>
</comment>
<dbReference type="NCBIfam" id="NF008712">
    <property type="entry name" value="PRK11715.1-1"/>
    <property type="match status" value="1"/>
</dbReference>
<proteinExistence type="predicted"/>
<feature type="transmembrane region" description="Helical" evidence="1">
    <location>
        <begin position="382"/>
        <end position="399"/>
    </location>
</feature>
<dbReference type="PANTHER" id="PTHR30092:SF0">
    <property type="entry name" value="INNER MEMBRANE PROTEIN CRED"/>
    <property type="match status" value="1"/>
</dbReference>
<dbReference type="PIRSF" id="PIRSF004548">
    <property type="entry name" value="CreD"/>
    <property type="match status" value="1"/>
</dbReference>
<feature type="transmembrane region" description="Helical" evidence="1">
    <location>
        <begin position="327"/>
        <end position="346"/>
    </location>
</feature>
<keyword evidence="1" id="KW-1133">Transmembrane helix</keyword>
<gene>
    <name evidence="2" type="primary">creD</name>
    <name evidence="2" type="ORF">Q0A17_17340</name>
</gene>
<reference evidence="2 3" key="1">
    <citation type="submission" date="2023-07" db="EMBL/GenBank/DDBJ databases">
        <title>Citrobacter selenititolerans sp. nov., isolated from seleniferous soil.</title>
        <authorList>
            <person name="Zhang S."/>
            <person name="Li K."/>
            <person name="Peng J."/>
            <person name="Wang H."/>
            <person name="Sun J."/>
            <person name="Guo Y."/>
        </authorList>
    </citation>
    <scope>NUCLEOTIDE SEQUENCE [LARGE SCALE GENOMIC DNA]</scope>
    <source>
        <strain evidence="2 3">S2-9</strain>
    </source>
</reference>
<evidence type="ECO:0000313" key="3">
    <source>
        <dbReference type="Proteomes" id="UP001174867"/>
    </source>
</evidence>
<dbReference type="InterPro" id="IPR010364">
    <property type="entry name" value="Uncharacterised_IM_CreD"/>
</dbReference>
<feature type="transmembrane region" description="Helical" evidence="1">
    <location>
        <begin position="301"/>
        <end position="320"/>
    </location>
</feature>
<keyword evidence="1" id="KW-0472">Membrane</keyword>
<dbReference type="EMBL" id="JAUJYW010000007">
    <property type="protein sequence ID" value="MDN8601158.1"/>
    <property type="molecule type" value="Genomic_DNA"/>
</dbReference>
<dbReference type="Pfam" id="PF06123">
    <property type="entry name" value="CreD"/>
    <property type="match status" value="1"/>
</dbReference>
<sequence>MFKSPLFWKMVTLSGAILLLLIPLMMVRQIIVERADYRSAVEDAIRQSTSGPQKVVGPLVAVPVTELYTVLENEKEVQHKRSYIHFWLPESLMVEGNQNVESRNIGIYDAQVWHSDLSVKAEFDATRLSELERPNITLGKPFIVVGVGDARGIGVVNAPQVNGTALTVEPGTGLAGGVQGLHIPLPDAQWVKTNLSLAFSLNLSGTGSFSVVPVGRNSEMTLVSNWPHPRFLGDFLPTSRELSESGFHAKWQSSWFANNLGEQFPEAGETEKMGWYSLPSFRVAVTTPADQYQLTDRATKYAILLIALTFMAFFVFETLTAQRLHPIQYLLVGMSLVMFYLVLLALSEHIGFTAAWGAASLVGALMNGVYLQAVLKGWRNSVVFTLALLALDGVMWVLLNSADSALLLGTGVLLLALSGVMFLTRHFDWYSLSRPKAKESKPASDDELRIWK</sequence>
<evidence type="ECO:0000313" key="2">
    <source>
        <dbReference type="EMBL" id="MDN8601158.1"/>
    </source>
</evidence>
<dbReference type="Proteomes" id="UP001174867">
    <property type="component" value="Unassembled WGS sequence"/>
</dbReference>
<feature type="transmembrane region" description="Helical" evidence="1">
    <location>
        <begin position="352"/>
        <end position="370"/>
    </location>
</feature>
<dbReference type="PANTHER" id="PTHR30092">
    <property type="entry name" value="INNER MEMBRANE PROTEIN CRED"/>
    <property type="match status" value="1"/>
</dbReference>
<keyword evidence="1" id="KW-0812">Transmembrane</keyword>
<organism evidence="2 3">
    <name type="scientific">Citrobacter enshiensis</name>
    <dbReference type="NCBI Taxonomy" id="2971264"/>
    <lineage>
        <taxon>Bacteria</taxon>
        <taxon>Pseudomonadati</taxon>
        <taxon>Pseudomonadota</taxon>
        <taxon>Gammaproteobacteria</taxon>
        <taxon>Enterobacterales</taxon>
        <taxon>Enterobacteriaceae</taxon>
        <taxon>Citrobacter</taxon>
    </lineage>
</organism>
<name>A0ABT8PYS0_9ENTR</name>
<keyword evidence="3" id="KW-1185">Reference proteome</keyword>
<evidence type="ECO:0000256" key="1">
    <source>
        <dbReference type="SAM" id="Phobius"/>
    </source>
</evidence>